<dbReference type="Proteomes" id="UP000186666">
    <property type="component" value="Unassembled WGS sequence"/>
</dbReference>
<name>A0ABY1KDW2_9BACL</name>
<gene>
    <name evidence="1" type="ORF">SAMN05421578_13215</name>
</gene>
<evidence type="ECO:0000313" key="2">
    <source>
        <dbReference type="Proteomes" id="UP000186666"/>
    </source>
</evidence>
<reference evidence="1 2" key="1">
    <citation type="submission" date="2017-01" db="EMBL/GenBank/DDBJ databases">
        <authorList>
            <person name="Varghese N."/>
            <person name="Submissions S."/>
        </authorList>
    </citation>
    <scope>NUCLEOTIDE SEQUENCE [LARGE SCALE GENOMIC DNA]</scope>
    <source>
        <strain evidence="1 2">ATCC 23464</strain>
    </source>
</reference>
<evidence type="ECO:0000313" key="1">
    <source>
        <dbReference type="EMBL" id="SIR68062.1"/>
    </source>
</evidence>
<comment type="caution">
    <text evidence="1">The sequence shown here is derived from an EMBL/GenBank/DDBJ whole genome shotgun (WGS) entry which is preliminary data.</text>
</comment>
<evidence type="ECO:0008006" key="3">
    <source>
        <dbReference type="Google" id="ProtNLM"/>
    </source>
</evidence>
<sequence>MDTIIESKGYFGIKYKRIRENQTYEVMVAGITKEHNDFTYMMVIGTNGKVYFEVYKYLNEELGSEAFSKRELALRALKFLYSYIELFNTEIRYLDVNDKNNIKAFLKGGQGIGKYITYDFKTEKRSDLP</sequence>
<dbReference type="RefSeq" id="WP_068586160.1">
    <property type="nucleotide sequence ID" value="NZ_FTNK01000032.1"/>
</dbReference>
<accession>A0ABY1KDW2</accession>
<keyword evidence="2" id="KW-1185">Reference proteome</keyword>
<organism evidence="1 2">
    <name type="scientific">Paenibacillus macquariensis</name>
    <dbReference type="NCBI Taxonomy" id="948756"/>
    <lineage>
        <taxon>Bacteria</taxon>
        <taxon>Bacillati</taxon>
        <taxon>Bacillota</taxon>
        <taxon>Bacilli</taxon>
        <taxon>Bacillales</taxon>
        <taxon>Paenibacillaceae</taxon>
        <taxon>Paenibacillus</taxon>
    </lineage>
</organism>
<dbReference type="EMBL" id="FTNK01000032">
    <property type="protein sequence ID" value="SIR68062.1"/>
    <property type="molecule type" value="Genomic_DNA"/>
</dbReference>
<protein>
    <recommendedName>
        <fullName evidence="3">Protein kinase domain-containing protein</fullName>
    </recommendedName>
</protein>
<proteinExistence type="predicted"/>